<sequence length="302" mass="34301">MDADRRQIVSAIQRDVATYIRELDQRITQLEQSAQRAQQGVRVTSVPSFETAKSQLNEIKETADYWQSGQLEHEAEQIEQQLNQFVNTQLPAAVDPFSAKLEEWKNQFNRQMSSVGRTYQKLMDSLNIDTEDLELAAKQFYEQQRAFSSLTTEINSMKTVTDDFKNETQSAIENQQHELQVALSNASQQLQIDLMRVKATTDSTLAQSLANCNSSSLADLFGSIQTDVNSQCAQMETGLTDIQSMLDKSEDQWKSDLENIEAELQMELNAMRRTVGGDYDIQKKLHEAQAKADAIEKMIQEL</sequence>
<dbReference type="EMBL" id="DS113792">
    <property type="protein sequence ID" value="EAX95701.1"/>
    <property type="molecule type" value="Genomic_DNA"/>
</dbReference>
<dbReference type="RefSeq" id="XP_001308631.1">
    <property type="nucleotide sequence ID" value="XM_001308630.1"/>
</dbReference>
<dbReference type="KEGG" id="tva:4753463"/>
<organism evidence="1 2">
    <name type="scientific">Trichomonas vaginalis (strain ATCC PRA-98 / G3)</name>
    <dbReference type="NCBI Taxonomy" id="412133"/>
    <lineage>
        <taxon>Eukaryota</taxon>
        <taxon>Metamonada</taxon>
        <taxon>Parabasalia</taxon>
        <taxon>Trichomonadida</taxon>
        <taxon>Trichomonadidae</taxon>
        <taxon>Trichomonas</taxon>
    </lineage>
</organism>
<evidence type="ECO:0000313" key="2">
    <source>
        <dbReference type="Proteomes" id="UP000001542"/>
    </source>
</evidence>
<evidence type="ECO:0000313" key="1">
    <source>
        <dbReference type="EMBL" id="EAX95701.1"/>
    </source>
</evidence>
<protein>
    <submittedName>
        <fullName evidence="1">Uncharacterized protein</fullName>
    </submittedName>
</protein>
<gene>
    <name evidence="1" type="ORF">TVAG_256420</name>
</gene>
<proteinExistence type="predicted"/>
<dbReference type="SMR" id="A2FHA4"/>
<dbReference type="VEuPathDB" id="TrichDB:TVAGG3_1006870"/>
<reference evidence="1" key="1">
    <citation type="submission" date="2006-10" db="EMBL/GenBank/DDBJ databases">
        <authorList>
            <person name="Amadeo P."/>
            <person name="Zhao Q."/>
            <person name="Wortman J."/>
            <person name="Fraser-Liggett C."/>
            <person name="Carlton J."/>
        </authorList>
    </citation>
    <scope>NUCLEOTIDE SEQUENCE</scope>
    <source>
        <strain evidence="1">G3</strain>
    </source>
</reference>
<accession>A2FHA4</accession>
<dbReference type="Proteomes" id="UP000001542">
    <property type="component" value="Unassembled WGS sequence"/>
</dbReference>
<dbReference type="InParanoid" id="A2FHA4"/>
<keyword evidence="2" id="KW-1185">Reference proteome</keyword>
<dbReference type="OrthoDB" id="10492781at2759"/>
<dbReference type="VEuPathDB" id="TrichDB:TVAG_256420"/>
<dbReference type="AlphaFoldDB" id="A2FHA4"/>
<reference evidence="1" key="2">
    <citation type="journal article" date="2007" name="Science">
        <title>Draft genome sequence of the sexually transmitted pathogen Trichomonas vaginalis.</title>
        <authorList>
            <person name="Carlton J.M."/>
            <person name="Hirt R.P."/>
            <person name="Silva J.C."/>
            <person name="Delcher A.L."/>
            <person name="Schatz M."/>
            <person name="Zhao Q."/>
            <person name="Wortman J.R."/>
            <person name="Bidwell S.L."/>
            <person name="Alsmark U.C.M."/>
            <person name="Besteiro S."/>
            <person name="Sicheritz-Ponten T."/>
            <person name="Noel C.J."/>
            <person name="Dacks J.B."/>
            <person name="Foster P.G."/>
            <person name="Simillion C."/>
            <person name="Van de Peer Y."/>
            <person name="Miranda-Saavedra D."/>
            <person name="Barton G.J."/>
            <person name="Westrop G.D."/>
            <person name="Mueller S."/>
            <person name="Dessi D."/>
            <person name="Fiori P.L."/>
            <person name="Ren Q."/>
            <person name="Paulsen I."/>
            <person name="Zhang H."/>
            <person name="Bastida-Corcuera F.D."/>
            <person name="Simoes-Barbosa A."/>
            <person name="Brown M.T."/>
            <person name="Hayes R.D."/>
            <person name="Mukherjee M."/>
            <person name="Okumura C.Y."/>
            <person name="Schneider R."/>
            <person name="Smith A.J."/>
            <person name="Vanacova S."/>
            <person name="Villalvazo M."/>
            <person name="Haas B.J."/>
            <person name="Pertea M."/>
            <person name="Feldblyum T.V."/>
            <person name="Utterback T.R."/>
            <person name="Shu C.L."/>
            <person name="Osoegawa K."/>
            <person name="de Jong P.J."/>
            <person name="Hrdy I."/>
            <person name="Horvathova L."/>
            <person name="Zubacova Z."/>
            <person name="Dolezal P."/>
            <person name="Malik S.B."/>
            <person name="Logsdon J.M. Jr."/>
            <person name="Henze K."/>
            <person name="Gupta A."/>
            <person name="Wang C.C."/>
            <person name="Dunne R.L."/>
            <person name="Upcroft J.A."/>
            <person name="Upcroft P."/>
            <person name="White O."/>
            <person name="Salzberg S.L."/>
            <person name="Tang P."/>
            <person name="Chiu C.-H."/>
            <person name="Lee Y.-S."/>
            <person name="Embley T.M."/>
            <person name="Coombs G.H."/>
            <person name="Mottram J.C."/>
            <person name="Tachezy J."/>
            <person name="Fraser-Liggett C.M."/>
            <person name="Johnson P.J."/>
        </authorList>
    </citation>
    <scope>NUCLEOTIDE SEQUENCE [LARGE SCALE GENOMIC DNA]</scope>
    <source>
        <strain evidence="1">G3</strain>
    </source>
</reference>
<name>A2FHA4_TRIV3</name>